<dbReference type="InterPro" id="IPR003812">
    <property type="entry name" value="Fido"/>
</dbReference>
<evidence type="ECO:0000259" key="1">
    <source>
        <dbReference type="PROSITE" id="PS51459"/>
    </source>
</evidence>
<accession>A0A345IN27</accession>
<dbReference type="PROSITE" id="PS51459">
    <property type="entry name" value="FIDO"/>
    <property type="match status" value="1"/>
</dbReference>
<dbReference type="RefSeq" id="WP_114673735.1">
    <property type="nucleotide sequence ID" value="NZ_CP031163.1"/>
</dbReference>
<evidence type="ECO:0000313" key="3">
    <source>
        <dbReference type="Proteomes" id="UP000253744"/>
    </source>
</evidence>
<name>A0A345IN27_9DEIO</name>
<dbReference type="Pfam" id="PF02661">
    <property type="entry name" value="Fic"/>
    <property type="match status" value="1"/>
</dbReference>
<dbReference type="PANTHER" id="PTHR13504:SF38">
    <property type="entry name" value="FIDO DOMAIN-CONTAINING PROTEIN"/>
    <property type="match status" value="1"/>
</dbReference>
<gene>
    <name evidence="2" type="ORF">DVJ83_18630</name>
</gene>
<keyword evidence="2" id="KW-0614">Plasmid</keyword>
<dbReference type="PANTHER" id="PTHR13504">
    <property type="entry name" value="FIDO DOMAIN-CONTAINING PROTEIN DDB_G0283145"/>
    <property type="match status" value="1"/>
</dbReference>
<feature type="domain" description="Fido" evidence="1">
    <location>
        <begin position="37"/>
        <end position="184"/>
    </location>
</feature>
<sequence>MGHVGNDGRPFTAAEQERFEWALLLAYERSVQQPPPLTLPTLLDWHAALSAHHPRMHPGAFREGEITFGSFLGTLAPDVPLEIGAALNVHQEAVMLWTACLEVGMPPDADDVLTHATWLHAELLRIHPMHDGNGRLARLVQYWLMHAYGLRAPDYSRDRAAYYQALAAYFLHRDLHPLLTLSRTHLI</sequence>
<reference evidence="2 3" key="1">
    <citation type="submission" date="2018-07" db="EMBL/GenBank/DDBJ databases">
        <title>Complete Genome and Methylome Analysis of Deinococcus wulumuqiensis NEB 479.</title>
        <authorList>
            <person name="Fomenkov A."/>
            <person name="Luyten Y."/>
            <person name="Vincze T."/>
            <person name="Anton B.P."/>
            <person name="Clark T."/>
            <person name="Roberts R.J."/>
            <person name="Morgan R.D."/>
        </authorList>
    </citation>
    <scope>NUCLEOTIDE SEQUENCE [LARGE SCALE GENOMIC DNA]</scope>
    <source>
        <strain evidence="2 3">NEB 479</strain>
        <plasmid evidence="3">Plasmid pdrdi</plasmid>
    </source>
</reference>
<organism evidence="2 3">
    <name type="scientific">Deinococcus wulumuqiensis</name>
    <dbReference type="NCBI Taxonomy" id="980427"/>
    <lineage>
        <taxon>Bacteria</taxon>
        <taxon>Thermotogati</taxon>
        <taxon>Deinococcota</taxon>
        <taxon>Deinococci</taxon>
        <taxon>Deinococcales</taxon>
        <taxon>Deinococcaceae</taxon>
        <taxon>Deinococcus</taxon>
    </lineage>
</organism>
<dbReference type="InterPro" id="IPR036597">
    <property type="entry name" value="Fido-like_dom_sf"/>
</dbReference>
<geneLocation type="plasmid" evidence="3">
    <name>pdrdi</name>
</geneLocation>
<dbReference type="EMBL" id="CP031163">
    <property type="protein sequence ID" value="AXH01100.1"/>
    <property type="molecule type" value="Genomic_DNA"/>
</dbReference>
<dbReference type="Proteomes" id="UP000253744">
    <property type="component" value="Plasmid pDrdI"/>
</dbReference>
<dbReference type="AlphaFoldDB" id="A0A345IN27"/>
<dbReference type="SUPFAM" id="SSF140931">
    <property type="entry name" value="Fic-like"/>
    <property type="match status" value="1"/>
</dbReference>
<evidence type="ECO:0000313" key="2">
    <source>
        <dbReference type="EMBL" id="AXH01100.1"/>
    </source>
</evidence>
<dbReference type="Gene3D" id="1.10.3290.10">
    <property type="entry name" value="Fido-like domain"/>
    <property type="match status" value="1"/>
</dbReference>
<proteinExistence type="predicted"/>
<dbReference type="InterPro" id="IPR040198">
    <property type="entry name" value="Fido_containing"/>
</dbReference>
<dbReference type="KEGG" id="dwu:DVJ83_18630"/>
<protein>
    <submittedName>
        <fullName evidence="2">Cell filamentation protein Fic</fullName>
    </submittedName>
</protein>